<dbReference type="Gene3D" id="3.30.1520.10">
    <property type="entry name" value="Phox-like domain"/>
    <property type="match status" value="1"/>
</dbReference>
<accession>A0A3Q3NCW6</accession>
<keyword evidence="6" id="KW-0472">Membrane</keyword>
<keyword evidence="3" id="KW-0813">Transport</keyword>
<dbReference type="Ensembl" id="ENSMAMT00000035221.2">
    <property type="protein sequence ID" value="ENSMAMP00000034347.1"/>
    <property type="gene ID" value="ENSMAMG00000023082.2"/>
</dbReference>
<organism evidence="9 10">
    <name type="scientific">Mastacembelus armatus</name>
    <name type="common">zig-zag eel</name>
    <dbReference type="NCBI Taxonomy" id="205130"/>
    <lineage>
        <taxon>Eukaryota</taxon>
        <taxon>Metazoa</taxon>
        <taxon>Chordata</taxon>
        <taxon>Craniata</taxon>
        <taxon>Vertebrata</taxon>
        <taxon>Euteleostomi</taxon>
        <taxon>Actinopterygii</taxon>
        <taxon>Neopterygii</taxon>
        <taxon>Teleostei</taxon>
        <taxon>Neoteleostei</taxon>
        <taxon>Acanthomorphata</taxon>
        <taxon>Anabantaria</taxon>
        <taxon>Synbranchiformes</taxon>
        <taxon>Mastacembelidae</taxon>
        <taxon>Mastacembelus</taxon>
    </lineage>
</organism>
<dbReference type="Proteomes" id="UP000261640">
    <property type="component" value="Unplaced"/>
</dbReference>
<dbReference type="PROSITE" id="PS50195">
    <property type="entry name" value="PX"/>
    <property type="match status" value="1"/>
</dbReference>
<evidence type="ECO:0000313" key="10">
    <source>
        <dbReference type="Proteomes" id="UP000261640"/>
    </source>
</evidence>
<keyword evidence="10" id="KW-1185">Reference proteome</keyword>
<dbReference type="SUPFAM" id="SSF64268">
    <property type="entry name" value="PX domain"/>
    <property type="match status" value="1"/>
</dbReference>
<evidence type="ECO:0000256" key="4">
    <source>
        <dbReference type="ARBA" id="ARBA00022927"/>
    </source>
</evidence>
<proteinExistence type="inferred from homology"/>
<evidence type="ECO:0000256" key="1">
    <source>
        <dbReference type="ARBA" id="ARBA00004180"/>
    </source>
</evidence>
<keyword evidence="4" id="KW-0653">Protein transport</keyword>
<evidence type="ECO:0000256" key="2">
    <source>
        <dbReference type="ARBA" id="ARBA00010883"/>
    </source>
</evidence>
<name>A0A3Q3NCW6_9TELE</name>
<reference evidence="9" key="2">
    <citation type="submission" date="2025-09" db="UniProtKB">
        <authorList>
            <consortium name="Ensembl"/>
        </authorList>
    </citation>
    <scope>IDENTIFICATION</scope>
</reference>
<dbReference type="GO" id="GO:0015031">
    <property type="term" value="P:protein transport"/>
    <property type="evidence" value="ECO:0007669"/>
    <property type="project" value="UniProtKB-KW"/>
</dbReference>
<dbReference type="InterPro" id="IPR036871">
    <property type="entry name" value="PX_dom_sf"/>
</dbReference>
<dbReference type="Pfam" id="PF00787">
    <property type="entry name" value="PX"/>
    <property type="match status" value="1"/>
</dbReference>
<evidence type="ECO:0000256" key="3">
    <source>
        <dbReference type="ARBA" id="ARBA00022448"/>
    </source>
</evidence>
<evidence type="ECO:0000256" key="6">
    <source>
        <dbReference type="ARBA" id="ARBA00023136"/>
    </source>
</evidence>
<dbReference type="GeneTree" id="ENSGT00390000001280"/>
<dbReference type="InterPro" id="IPR052467">
    <property type="entry name" value="Sorting_nexin_PX-domain"/>
</dbReference>
<evidence type="ECO:0000259" key="8">
    <source>
        <dbReference type="PROSITE" id="PS50195"/>
    </source>
</evidence>
<dbReference type="InterPro" id="IPR001683">
    <property type="entry name" value="PX_dom"/>
</dbReference>
<dbReference type="AlphaFoldDB" id="A0A3Q3NCW6"/>
<dbReference type="GO" id="GO:0030659">
    <property type="term" value="C:cytoplasmic vesicle membrane"/>
    <property type="evidence" value="ECO:0007669"/>
    <property type="project" value="UniProtKB-SubCell"/>
</dbReference>
<comment type="similarity">
    <text evidence="2">Belongs to the sorting nexin family.</text>
</comment>
<feature type="domain" description="PX" evidence="8">
    <location>
        <begin position="9"/>
        <end position="135"/>
    </location>
</feature>
<dbReference type="PANTHER" id="PTHR15813:SF8">
    <property type="entry name" value="SORTING NEXIN-22"/>
    <property type="match status" value="1"/>
</dbReference>
<evidence type="ECO:0000313" key="9">
    <source>
        <dbReference type="Ensembl" id="ENSMAMP00000034347.1"/>
    </source>
</evidence>
<reference evidence="9" key="1">
    <citation type="submission" date="2025-08" db="UniProtKB">
        <authorList>
            <consortium name="Ensembl"/>
        </authorList>
    </citation>
    <scope>IDENTIFICATION</scope>
</reference>
<evidence type="ECO:0000256" key="5">
    <source>
        <dbReference type="ARBA" id="ARBA00023121"/>
    </source>
</evidence>
<dbReference type="InParanoid" id="A0A3Q3NCW6"/>
<protein>
    <recommendedName>
        <fullName evidence="8">PX domain-containing protein</fullName>
    </recommendedName>
</protein>
<keyword evidence="5" id="KW-0446">Lipid-binding</keyword>
<sequence>MVVKEDFPMIEVSIPSMEREVDESGKTKKLFKVEVLFNERKHYVLRRNSEFHTLHRKLRKLIQPPDFPSKRSPHLRAKPLEQRRQELEDYIQVNHLPALIRSLCSSAVCPCAGQIFRSLKLILFLNCNHIFSPFG</sequence>
<dbReference type="STRING" id="205130.ENSMAMP00000034347"/>
<dbReference type="PANTHER" id="PTHR15813">
    <property type="entry name" value="SORTING NEXIN-22 AND 24"/>
    <property type="match status" value="1"/>
</dbReference>
<evidence type="ECO:0000256" key="7">
    <source>
        <dbReference type="ARBA" id="ARBA00023329"/>
    </source>
</evidence>
<keyword evidence="7" id="KW-0968">Cytoplasmic vesicle</keyword>
<dbReference type="GO" id="GO:1901981">
    <property type="term" value="F:phosphatidylinositol phosphate binding"/>
    <property type="evidence" value="ECO:0007669"/>
    <property type="project" value="TreeGrafter"/>
</dbReference>
<comment type="subcellular location">
    <subcellularLocation>
        <location evidence="1">Cytoplasmic vesicle membrane</location>
        <topology evidence="1">Peripheral membrane protein</topology>
        <orientation evidence="1">Cytoplasmic side</orientation>
    </subcellularLocation>
</comment>